<comment type="caution">
    <text evidence="5">The sequence shown here is derived from an EMBL/GenBank/DDBJ whole genome shotgun (WGS) entry which is preliminary data.</text>
</comment>
<dbReference type="SUPFAM" id="SSF48179">
    <property type="entry name" value="6-phosphogluconate dehydrogenase C-terminal domain-like"/>
    <property type="match status" value="1"/>
</dbReference>
<dbReference type="EMBL" id="CAIX01000007">
    <property type="protein sequence ID" value="CCI40305.1"/>
    <property type="molecule type" value="Genomic_DNA"/>
</dbReference>
<sequence>MDVAEKQRVNGDDDLLHDPTSAVELEIKQQTDSTEHVAASQSITSILRERKHRGSDSDQIPEEEPDEDVEEVDDDTSSMLRIPEEEATSLIQCPPIDQCFDSWEDFHHAMDHYCIATHQPMRLRTSDSAKAVNLRAARRNSLKIPIDESIGFVKKLYLCTHGVKTKPRGKGKRPRQHYRYMGCPAMIRACISERKPGEGHGKDKYVVRVVAQINKHNHRLSEHLFKSYSESRVVIDDDLIVPLGPGKIRDESTSINAANAIATAVESGAVPSSLDEQALKAAHIIFVMVGFPSEVHSVMLDPHNGILSRMRVGGIIVDMTTNEPTFAKELYEMAKIKGVSALDAPVSGGDIGARDGTLSIMVGGDVDAVYAAMPYFNLMGKNIRHMGGPGAGQHTKMVNQILIASAMVGVVEGLLYAHRCGLELNEIINVVSMGAAGSWSVSHLGPRIAERNFEPGFLIDHFIKDMSIALQEAQKMRLSLPGLALAHQFYNAAKAHGHGRSGIQALIIALEQLNGIQNRKSADDVEVPLVYSSNEAMYHDLGSDGIHSTDMVNSTRSSSQKPDGRSEEEMKQAPAFSQNYASQSYMASKPYPPSHKMSYFSQMKHASSWGNASSMETSASVSKIDIVFSGLYTLATVFTILQGFGMLMHYTPATVALGLYTMLFGSIVILYDLKAVVYSVNLELYVPFLGNYFGRAITMLFFTVLCSQVHDYAGWSKFVVLCDLVVAISQGIVFFTMKTMDPLESCSNDELSGL</sequence>
<feature type="domain" description="6-phosphogluconate dehydrogenase NADP-binding" evidence="3">
    <location>
        <begin position="259"/>
        <end position="387"/>
    </location>
</feature>
<dbReference type="InterPro" id="IPR006115">
    <property type="entry name" value="6PGDH_NADP-bd"/>
</dbReference>
<protein>
    <submittedName>
        <fullName evidence="5">Uncharacterized protein</fullName>
    </submittedName>
</protein>
<dbReference type="Pfam" id="PF14833">
    <property type="entry name" value="NAD_binding_11"/>
    <property type="match status" value="1"/>
</dbReference>
<gene>
    <name evidence="5" type="ORF">BN9_010890</name>
</gene>
<evidence type="ECO:0000256" key="1">
    <source>
        <dbReference type="SAM" id="MobiDB-lite"/>
    </source>
</evidence>
<dbReference type="SUPFAM" id="SSF51735">
    <property type="entry name" value="NAD(P)-binding Rossmann-fold domains"/>
    <property type="match status" value="1"/>
</dbReference>
<keyword evidence="2" id="KW-0472">Membrane</keyword>
<evidence type="ECO:0000259" key="4">
    <source>
        <dbReference type="Pfam" id="PF14833"/>
    </source>
</evidence>
<reference evidence="5 6" key="1">
    <citation type="submission" date="2012-05" db="EMBL/GenBank/DDBJ databases">
        <title>Recombination and specialization in a pathogen metapopulation.</title>
        <authorList>
            <person name="Gardiner A."/>
            <person name="Kemen E."/>
            <person name="Schultz-Larsen T."/>
            <person name="MacLean D."/>
            <person name="Van Oosterhout C."/>
            <person name="Jones J.D.G."/>
        </authorList>
    </citation>
    <scope>NUCLEOTIDE SEQUENCE [LARGE SCALE GENOMIC DNA]</scope>
    <source>
        <strain evidence="5 6">Ac Nc2</strain>
    </source>
</reference>
<name>A0A024G0W3_9STRA</name>
<keyword evidence="6" id="KW-1185">Reference proteome</keyword>
<feature type="compositionally biased region" description="Polar residues" evidence="1">
    <location>
        <begin position="550"/>
        <end position="561"/>
    </location>
</feature>
<feature type="compositionally biased region" description="Acidic residues" evidence="1">
    <location>
        <begin position="59"/>
        <end position="74"/>
    </location>
</feature>
<dbReference type="InterPro" id="IPR013328">
    <property type="entry name" value="6PGD_dom2"/>
</dbReference>
<feature type="compositionally biased region" description="Basic and acidic residues" evidence="1">
    <location>
        <begin position="1"/>
        <end position="17"/>
    </location>
</feature>
<feature type="region of interest" description="Disordered" evidence="1">
    <location>
        <begin position="1"/>
        <end position="20"/>
    </location>
</feature>
<dbReference type="Pfam" id="PF03446">
    <property type="entry name" value="NAD_binding_2"/>
    <property type="match status" value="1"/>
</dbReference>
<feature type="transmembrane region" description="Helical" evidence="2">
    <location>
        <begin position="654"/>
        <end position="673"/>
    </location>
</feature>
<evidence type="ECO:0000313" key="5">
    <source>
        <dbReference type="EMBL" id="CCI40305.1"/>
    </source>
</evidence>
<accession>A0A024G0W3</accession>
<dbReference type="InterPro" id="IPR008927">
    <property type="entry name" value="6-PGluconate_DH-like_C_sf"/>
</dbReference>
<dbReference type="Gene3D" id="1.10.1040.10">
    <property type="entry name" value="N-(1-d-carboxylethyl)-l-norvaline Dehydrogenase, domain 2"/>
    <property type="match status" value="1"/>
</dbReference>
<proteinExistence type="predicted"/>
<dbReference type="OrthoDB" id="435038at2759"/>
<feature type="region of interest" description="Disordered" evidence="1">
    <location>
        <begin position="545"/>
        <end position="573"/>
    </location>
</feature>
<dbReference type="InterPro" id="IPR029154">
    <property type="entry name" value="HIBADH-like_NADP-bd"/>
</dbReference>
<dbReference type="AlphaFoldDB" id="A0A024G0W3"/>
<keyword evidence="2" id="KW-1133">Transmembrane helix</keyword>
<evidence type="ECO:0000313" key="6">
    <source>
        <dbReference type="Proteomes" id="UP000053237"/>
    </source>
</evidence>
<dbReference type="STRING" id="65357.A0A024G0W3"/>
<organism evidence="5 6">
    <name type="scientific">Albugo candida</name>
    <dbReference type="NCBI Taxonomy" id="65357"/>
    <lineage>
        <taxon>Eukaryota</taxon>
        <taxon>Sar</taxon>
        <taxon>Stramenopiles</taxon>
        <taxon>Oomycota</taxon>
        <taxon>Peronosporomycetes</taxon>
        <taxon>Albuginales</taxon>
        <taxon>Albuginaceae</taxon>
        <taxon>Albugo</taxon>
    </lineage>
</organism>
<evidence type="ECO:0000259" key="3">
    <source>
        <dbReference type="Pfam" id="PF03446"/>
    </source>
</evidence>
<keyword evidence="2" id="KW-0812">Transmembrane</keyword>
<dbReference type="GO" id="GO:0051287">
    <property type="term" value="F:NAD binding"/>
    <property type="evidence" value="ECO:0007669"/>
    <property type="project" value="InterPro"/>
</dbReference>
<dbReference type="Gene3D" id="3.40.50.720">
    <property type="entry name" value="NAD(P)-binding Rossmann-like Domain"/>
    <property type="match status" value="1"/>
</dbReference>
<dbReference type="PANTHER" id="PTHR43060:SF15">
    <property type="entry name" value="3-HYDROXYISOBUTYRATE DEHYDROGENASE-LIKE 1, MITOCHONDRIAL-RELATED"/>
    <property type="match status" value="1"/>
</dbReference>
<dbReference type="InterPro" id="IPR036291">
    <property type="entry name" value="NAD(P)-bd_dom_sf"/>
</dbReference>
<feature type="region of interest" description="Disordered" evidence="1">
    <location>
        <begin position="27"/>
        <end position="74"/>
    </location>
</feature>
<evidence type="ECO:0000256" key="2">
    <source>
        <dbReference type="SAM" id="Phobius"/>
    </source>
</evidence>
<feature type="compositionally biased region" description="Basic and acidic residues" evidence="1">
    <location>
        <begin position="562"/>
        <end position="571"/>
    </location>
</feature>
<feature type="transmembrane region" description="Helical" evidence="2">
    <location>
        <begin position="718"/>
        <end position="737"/>
    </location>
</feature>
<feature type="transmembrane region" description="Helical" evidence="2">
    <location>
        <begin position="626"/>
        <end position="647"/>
    </location>
</feature>
<feature type="transmembrane region" description="Helical" evidence="2">
    <location>
        <begin position="685"/>
        <end position="706"/>
    </location>
</feature>
<dbReference type="PANTHER" id="PTHR43060">
    <property type="entry name" value="3-HYDROXYISOBUTYRATE DEHYDROGENASE-LIKE 1, MITOCHONDRIAL-RELATED"/>
    <property type="match status" value="1"/>
</dbReference>
<feature type="domain" description="3-hydroxyisobutyrate dehydrogenase-like NAD-binding" evidence="4">
    <location>
        <begin position="390"/>
        <end position="507"/>
    </location>
</feature>
<dbReference type="GO" id="GO:0050661">
    <property type="term" value="F:NADP binding"/>
    <property type="evidence" value="ECO:0007669"/>
    <property type="project" value="InterPro"/>
</dbReference>
<dbReference type="InParanoid" id="A0A024G0W3"/>
<dbReference type="Proteomes" id="UP000053237">
    <property type="component" value="Unassembled WGS sequence"/>
</dbReference>